<dbReference type="SUPFAM" id="SSF53474">
    <property type="entry name" value="alpha/beta-Hydrolases"/>
    <property type="match status" value="1"/>
</dbReference>
<protein>
    <submittedName>
        <fullName evidence="2">Alpha/beta hydrolase</fullName>
    </submittedName>
</protein>
<keyword evidence="2" id="KW-0378">Hydrolase</keyword>
<dbReference type="Proteomes" id="UP000660380">
    <property type="component" value="Unassembled WGS sequence"/>
</dbReference>
<evidence type="ECO:0000259" key="1">
    <source>
        <dbReference type="Pfam" id="PF00561"/>
    </source>
</evidence>
<dbReference type="InterPro" id="IPR029058">
    <property type="entry name" value="AB_hydrolase_fold"/>
</dbReference>
<reference evidence="2 3" key="1">
    <citation type="journal article" date="2020" name="ISME J.">
        <title>Comparative genomics reveals insights into cyanobacterial evolution and habitat adaptation.</title>
        <authorList>
            <person name="Chen M.Y."/>
            <person name="Teng W.K."/>
            <person name="Zhao L."/>
            <person name="Hu C.X."/>
            <person name="Zhou Y.K."/>
            <person name="Han B.P."/>
            <person name="Song L.R."/>
            <person name="Shu W.S."/>
        </authorList>
    </citation>
    <scope>NUCLEOTIDE SEQUENCE [LARGE SCALE GENOMIC DNA]</scope>
    <source>
        <strain evidence="2 3">FACHB-248</strain>
    </source>
</reference>
<sequence length="334" mass="38014">MSNYSTIIAAIIQQAKKLENTLPIKNEACRPKFFFHPEPTSKVCLFFHGFTAGPYQFEPLGKALFEAGYNVLVPLQPGHGVAGKWDKDNPPPLPSEIEIYQQFALSWLEVAQKLGDKVIVGGLSSGGNLAAWLALERPQKIERSLLFAPSLRSNNAIVDFLVEVLPIYYEWLNKDNSGNFGYDGFLIPSFRIFLEMGKEILERVEKEPTVPMFVTYSESDRAINHHEIEILFEAVLKQQPKSWYHRFDKSLEIPHTMMTKDEGNKYQDLLITLAKAYVESDITWDEVIKVGYQILQGKTFEAAVNELYLVDRVTPDLSVLLAVMDDKMIIDSYK</sequence>
<name>A0ABR8GI35_9CYAN</name>
<evidence type="ECO:0000313" key="2">
    <source>
        <dbReference type="EMBL" id="MBD2603018.1"/>
    </source>
</evidence>
<dbReference type="RefSeq" id="WP_029635419.1">
    <property type="nucleotide sequence ID" value="NZ_JACJTA010000001.1"/>
</dbReference>
<dbReference type="EMBL" id="JACJTA010000001">
    <property type="protein sequence ID" value="MBD2603018.1"/>
    <property type="molecule type" value="Genomic_DNA"/>
</dbReference>
<evidence type="ECO:0000313" key="3">
    <source>
        <dbReference type="Proteomes" id="UP000660380"/>
    </source>
</evidence>
<keyword evidence="3" id="KW-1185">Reference proteome</keyword>
<gene>
    <name evidence="2" type="ORF">H6G81_00410</name>
</gene>
<dbReference type="Gene3D" id="3.40.50.1820">
    <property type="entry name" value="alpha/beta hydrolase"/>
    <property type="match status" value="1"/>
</dbReference>
<dbReference type="GO" id="GO:0016787">
    <property type="term" value="F:hydrolase activity"/>
    <property type="evidence" value="ECO:0007669"/>
    <property type="project" value="UniProtKB-KW"/>
</dbReference>
<proteinExistence type="predicted"/>
<dbReference type="InterPro" id="IPR000073">
    <property type="entry name" value="AB_hydrolase_1"/>
</dbReference>
<accession>A0ABR8GI35</accession>
<feature type="domain" description="AB hydrolase-1" evidence="1">
    <location>
        <begin position="45"/>
        <end position="179"/>
    </location>
</feature>
<comment type="caution">
    <text evidence="2">The sequence shown here is derived from an EMBL/GenBank/DDBJ whole genome shotgun (WGS) entry which is preliminary data.</text>
</comment>
<organism evidence="2 3">
    <name type="scientific">Scytonema hofmannii FACHB-248</name>
    <dbReference type="NCBI Taxonomy" id="1842502"/>
    <lineage>
        <taxon>Bacteria</taxon>
        <taxon>Bacillati</taxon>
        <taxon>Cyanobacteriota</taxon>
        <taxon>Cyanophyceae</taxon>
        <taxon>Nostocales</taxon>
        <taxon>Scytonemataceae</taxon>
        <taxon>Scytonema</taxon>
    </lineage>
</organism>
<dbReference type="Pfam" id="PF00561">
    <property type="entry name" value="Abhydrolase_1"/>
    <property type="match status" value="1"/>
</dbReference>